<evidence type="ECO:0000313" key="8">
    <source>
        <dbReference type="EMBL" id="RLE50860.1"/>
    </source>
</evidence>
<dbReference type="AlphaFoldDB" id="A0A497EVV2"/>
<sequence length="106" mass="11958">MWGDLILAAPIAFIIILVVFLLMYLSGNLMAPKHEHTPDELEPYACGEKFPAERLQMSIQLYRFALYFTIFDVAAFILALATNAPLVAFIMYVALILLALIIIPKR</sequence>
<dbReference type="InterPro" id="IPR000440">
    <property type="entry name" value="NADH_UbQ/plastoQ_OxRdtase_su3"/>
</dbReference>
<evidence type="ECO:0008006" key="10">
    <source>
        <dbReference type="Google" id="ProtNLM"/>
    </source>
</evidence>
<evidence type="ECO:0000256" key="5">
    <source>
        <dbReference type="ARBA" id="ARBA00022989"/>
    </source>
</evidence>
<dbReference type="GO" id="GO:0008137">
    <property type="term" value="F:NADH dehydrogenase (ubiquinone) activity"/>
    <property type="evidence" value="ECO:0007669"/>
    <property type="project" value="InterPro"/>
</dbReference>
<keyword evidence="5 7" id="KW-1133">Transmembrane helix</keyword>
<comment type="subcellular location">
    <subcellularLocation>
        <location evidence="1">Membrane</location>
    </subcellularLocation>
</comment>
<comment type="caution">
    <text evidence="8">The sequence shown here is derived from an EMBL/GenBank/DDBJ whole genome shotgun (WGS) entry which is preliminary data.</text>
</comment>
<keyword evidence="3" id="KW-0813">Transport</keyword>
<evidence type="ECO:0000256" key="7">
    <source>
        <dbReference type="SAM" id="Phobius"/>
    </source>
</evidence>
<evidence type="ECO:0000256" key="6">
    <source>
        <dbReference type="ARBA" id="ARBA00023136"/>
    </source>
</evidence>
<dbReference type="Proteomes" id="UP000281962">
    <property type="component" value="Unassembled WGS sequence"/>
</dbReference>
<evidence type="ECO:0000256" key="1">
    <source>
        <dbReference type="ARBA" id="ARBA00004370"/>
    </source>
</evidence>
<proteinExistence type="inferred from homology"/>
<name>A0A497EVV2_9CREN</name>
<protein>
    <recommendedName>
        <fullName evidence="10">NADH-quinone oxidoreductase subunit A</fullName>
    </recommendedName>
</protein>
<dbReference type="InterPro" id="IPR038430">
    <property type="entry name" value="NDAH_ubi_oxred_su3_sf"/>
</dbReference>
<gene>
    <name evidence="8" type="ORF">DRJ21_01285</name>
</gene>
<accession>A0A497EVV2</accession>
<feature type="transmembrane region" description="Helical" evidence="7">
    <location>
        <begin position="86"/>
        <end position="103"/>
    </location>
</feature>
<evidence type="ECO:0000313" key="9">
    <source>
        <dbReference type="Proteomes" id="UP000281962"/>
    </source>
</evidence>
<comment type="similarity">
    <text evidence="2">Belongs to the complex I subunit 3 family.</text>
</comment>
<evidence type="ECO:0000256" key="3">
    <source>
        <dbReference type="ARBA" id="ARBA00022448"/>
    </source>
</evidence>
<dbReference type="GO" id="GO:0016020">
    <property type="term" value="C:membrane"/>
    <property type="evidence" value="ECO:0007669"/>
    <property type="project" value="UniProtKB-SubCell"/>
</dbReference>
<dbReference type="EMBL" id="QMQY01000040">
    <property type="protein sequence ID" value="RLE50860.1"/>
    <property type="molecule type" value="Genomic_DNA"/>
</dbReference>
<evidence type="ECO:0000256" key="2">
    <source>
        <dbReference type="ARBA" id="ARBA00008472"/>
    </source>
</evidence>
<dbReference type="Pfam" id="PF00507">
    <property type="entry name" value="Oxidored_q4"/>
    <property type="match status" value="1"/>
</dbReference>
<keyword evidence="6 7" id="KW-0472">Membrane</keyword>
<keyword evidence="4 7" id="KW-0812">Transmembrane</keyword>
<feature type="transmembrane region" description="Helical" evidence="7">
    <location>
        <begin position="61"/>
        <end position="80"/>
    </location>
</feature>
<reference evidence="8 9" key="1">
    <citation type="submission" date="2018-06" db="EMBL/GenBank/DDBJ databases">
        <title>Extensive metabolic versatility and redundancy in microbially diverse, dynamic hydrothermal sediments.</title>
        <authorList>
            <person name="Dombrowski N."/>
            <person name="Teske A."/>
            <person name="Baker B.J."/>
        </authorList>
    </citation>
    <scope>NUCLEOTIDE SEQUENCE [LARGE SCALE GENOMIC DNA]</scope>
    <source>
        <strain evidence="8">B30_G17</strain>
    </source>
</reference>
<evidence type="ECO:0000256" key="4">
    <source>
        <dbReference type="ARBA" id="ARBA00022692"/>
    </source>
</evidence>
<dbReference type="Gene3D" id="1.20.58.1610">
    <property type="entry name" value="NADH:ubiquinone/plastoquinone oxidoreductase, chain 3"/>
    <property type="match status" value="1"/>
</dbReference>
<organism evidence="8 9">
    <name type="scientific">Thermoproteota archaeon</name>
    <dbReference type="NCBI Taxonomy" id="2056631"/>
    <lineage>
        <taxon>Archaea</taxon>
        <taxon>Thermoproteota</taxon>
    </lineage>
</organism>
<feature type="transmembrane region" description="Helical" evidence="7">
    <location>
        <begin position="6"/>
        <end position="25"/>
    </location>
</feature>